<proteinExistence type="predicted"/>
<dbReference type="Proteomes" id="UP000039217">
    <property type="component" value="Unassembled WGS sequence"/>
</dbReference>
<sequence>MAGEMGENTQRHRLAIHLAMVSACSLRAPGVVK</sequence>
<accession>A0A655FMP7</accession>
<organism evidence="1 2">
    <name type="scientific">Mycobacterium tuberculosis</name>
    <dbReference type="NCBI Taxonomy" id="1773"/>
    <lineage>
        <taxon>Bacteria</taxon>
        <taxon>Bacillati</taxon>
        <taxon>Actinomycetota</taxon>
        <taxon>Actinomycetes</taxon>
        <taxon>Mycobacteriales</taxon>
        <taxon>Mycobacteriaceae</taxon>
        <taxon>Mycobacterium</taxon>
        <taxon>Mycobacterium tuberculosis complex</taxon>
    </lineage>
</organism>
<name>A0A655FMP7_MYCTX</name>
<dbReference type="AlphaFoldDB" id="A0A655FMP7"/>
<protein>
    <submittedName>
        <fullName evidence="1">Uncharacterized protein</fullName>
    </submittedName>
</protein>
<evidence type="ECO:0000313" key="1">
    <source>
        <dbReference type="EMBL" id="CNV87624.1"/>
    </source>
</evidence>
<dbReference type="EMBL" id="CQQC01001357">
    <property type="protein sequence ID" value="CNV87624.1"/>
    <property type="molecule type" value="Genomic_DNA"/>
</dbReference>
<reference evidence="1 2" key="1">
    <citation type="submission" date="2015-03" db="EMBL/GenBank/DDBJ databases">
        <authorList>
            <consortium name="Pathogen Informatics"/>
        </authorList>
    </citation>
    <scope>NUCLEOTIDE SEQUENCE [LARGE SCALE GENOMIC DNA]</scope>
    <source>
        <strain evidence="1 2">D00501624</strain>
    </source>
</reference>
<gene>
    <name evidence="1" type="ORF">ERS007661_03219</name>
</gene>
<evidence type="ECO:0000313" key="2">
    <source>
        <dbReference type="Proteomes" id="UP000039217"/>
    </source>
</evidence>